<dbReference type="Proteomes" id="UP000229647">
    <property type="component" value="Unassembled WGS sequence"/>
</dbReference>
<feature type="transmembrane region" description="Helical" evidence="1">
    <location>
        <begin position="12"/>
        <end position="29"/>
    </location>
</feature>
<comment type="caution">
    <text evidence="2">The sequence shown here is derived from an EMBL/GenBank/DDBJ whole genome shotgun (WGS) entry which is preliminary data.</text>
</comment>
<reference evidence="3" key="1">
    <citation type="submission" date="2017-09" db="EMBL/GenBank/DDBJ databases">
        <title>Depth-based differentiation of microbial function through sediment-hosted aquifers and enrichment of novel symbionts in the deep terrestrial subsurface.</title>
        <authorList>
            <person name="Probst A.J."/>
            <person name="Ladd B."/>
            <person name="Jarett J.K."/>
            <person name="Geller-Mcgrath D.E."/>
            <person name="Sieber C.M.K."/>
            <person name="Emerson J.B."/>
            <person name="Anantharaman K."/>
            <person name="Thomas B.C."/>
            <person name="Malmstrom R."/>
            <person name="Stieglmeier M."/>
            <person name="Klingl A."/>
            <person name="Woyke T."/>
            <person name="Ryan C.M."/>
            <person name="Banfield J.F."/>
        </authorList>
    </citation>
    <scope>NUCLEOTIDE SEQUENCE [LARGE SCALE GENOMIC DNA]</scope>
</reference>
<keyword evidence="1" id="KW-0812">Transmembrane</keyword>
<dbReference type="EMBL" id="PFWL01000047">
    <property type="protein sequence ID" value="PJA55907.1"/>
    <property type="molecule type" value="Genomic_DNA"/>
</dbReference>
<sequence>MIKIQNNEKIILPLLLVVFFITYHYFAFYQNDFKKIFAYIKYTFSQNQYEQIQEFHPFFYVYKIAQETKDSKINVIYVRTKVEEKNRQFLDELNIMINYFFYPRFVKPYSLTQFYKLKLKSGDIIIADFTLHTDEKLMKNIKIIPFTRKNLFRINKWPEDDYNIYEVI</sequence>
<keyword evidence="1" id="KW-1133">Transmembrane helix</keyword>
<evidence type="ECO:0000313" key="2">
    <source>
        <dbReference type="EMBL" id="PJA55907.1"/>
    </source>
</evidence>
<evidence type="ECO:0000256" key="1">
    <source>
        <dbReference type="SAM" id="Phobius"/>
    </source>
</evidence>
<keyword evidence="1" id="KW-0472">Membrane</keyword>
<organism evidence="2 3">
    <name type="scientific">Candidatus Roizmanbacteria bacterium CG_4_9_14_3_um_filter_33_18</name>
    <dbReference type="NCBI Taxonomy" id="1974841"/>
    <lineage>
        <taxon>Bacteria</taxon>
        <taxon>Candidatus Roizmaniibacteriota</taxon>
    </lineage>
</organism>
<evidence type="ECO:0000313" key="3">
    <source>
        <dbReference type="Proteomes" id="UP000229647"/>
    </source>
</evidence>
<protein>
    <submittedName>
        <fullName evidence="2">Uncharacterized protein</fullName>
    </submittedName>
</protein>
<dbReference type="AlphaFoldDB" id="A0A2M7XYU0"/>
<proteinExistence type="predicted"/>
<name>A0A2M7XYU0_9BACT</name>
<gene>
    <name evidence="2" type="ORF">CO165_01070</name>
</gene>
<accession>A0A2M7XYU0</accession>